<gene>
    <name evidence="1" type="ORF">RD110_18715</name>
</gene>
<dbReference type="Proteomes" id="UP000186609">
    <property type="component" value="Chromosome"/>
</dbReference>
<dbReference type="EMBL" id="CP019236">
    <property type="protein sequence ID" value="APW38987.1"/>
    <property type="molecule type" value="Genomic_DNA"/>
</dbReference>
<organism evidence="1 2">
    <name type="scientific">Rhodoferax koreensis</name>
    <dbReference type="NCBI Taxonomy" id="1842727"/>
    <lineage>
        <taxon>Bacteria</taxon>
        <taxon>Pseudomonadati</taxon>
        <taxon>Pseudomonadota</taxon>
        <taxon>Betaproteobacteria</taxon>
        <taxon>Burkholderiales</taxon>
        <taxon>Comamonadaceae</taxon>
        <taxon>Rhodoferax</taxon>
    </lineage>
</organism>
<dbReference type="GO" id="GO:0003677">
    <property type="term" value="F:DNA binding"/>
    <property type="evidence" value="ECO:0007669"/>
    <property type="project" value="InterPro"/>
</dbReference>
<dbReference type="OrthoDB" id="6446140at2"/>
<dbReference type="SUPFAM" id="SSF47413">
    <property type="entry name" value="lambda repressor-like DNA-binding domains"/>
    <property type="match status" value="1"/>
</dbReference>
<dbReference type="AlphaFoldDB" id="A0A1P8JZ06"/>
<dbReference type="InterPro" id="IPR031856">
    <property type="entry name" value="YdaS_toxin-like"/>
</dbReference>
<dbReference type="STRING" id="1842727.RD110_18715"/>
<dbReference type="RefSeq" id="WP_076201020.1">
    <property type="nucleotide sequence ID" value="NZ_CP019236.1"/>
</dbReference>
<accession>A0A1P8JZ06</accession>
<dbReference type="Gene3D" id="1.10.260.40">
    <property type="entry name" value="lambda repressor-like DNA-binding domains"/>
    <property type="match status" value="1"/>
</dbReference>
<evidence type="ECO:0000313" key="1">
    <source>
        <dbReference type="EMBL" id="APW38987.1"/>
    </source>
</evidence>
<protein>
    <submittedName>
        <fullName evidence="1">Uncharacterized protein</fullName>
    </submittedName>
</protein>
<sequence length="91" mass="10217">MTDPEIIQLLGGVTSVARMLVIKPPSVHKWLKKGIPEERLIALAGQVELRSNGRFSRRERWPKKYDFYWPELARPAECASAQPQGGPTSSS</sequence>
<dbReference type="InterPro" id="IPR010982">
    <property type="entry name" value="Lambda_DNA-bd_dom_sf"/>
</dbReference>
<proteinExistence type="predicted"/>
<dbReference type="Pfam" id="PF15943">
    <property type="entry name" value="YdaS_toxin"/>
    <property type="match status" value="1"/>
</dbReference>
<dbReference type="KEGG" id="rhy:RD110_18715"/>
<name>A0A1P8JZ06_9BURK</name>
<evidence type="ECO:0000313" key="2">
    <source>
        <dbReference type="Proteomes" id="UP000186609"/>
    </source>
</evidence>
<reference evidence="1 2" key="1">
    <citation type="submission" date="2017-01" db="EMBL/GenBank/DDBJ databases">
        <authorList>
            <person name="Mah S.A."/>
            <person name="Swanson W.J."/>
            <person name="Moy G.W."/>
            <person name="Vacquier V.D."/>
        </authorList>
    </citation>
    <scope>NUCLEOTIDE SEQUENCE [LARGE SCALE GENOMIC DNA]</scope>
    <source>
        <strain evidence="1 2">DCY110</strain>
    </source>
</reference>
<keyword evidence="2" id="KW-1185">Reference proteome</keyword>